<dbReference type="AlphaFoldDB" id="A0A517PXB3"/>
<evidence type="ECO:0000313" key="3">
    <source>
        <dbReference type="Proteomes" id="UP000320421"/>
    </source>
</evidence>
<name>A0A517PXB3_9PLAN</name>
<proteinExistence type="predicted"/>
<keyword evidence="3" id="KW-1185">Reference proteome</keyword>
<dbReference type="EMBL" id="CP036266">
    <property type="protein sequence ID" value="QDT24018.1"/>
    <property type="molecule type" value="Genomic_DNA"/>
</dbReference>
<feature type="chain" id="PRO_5021926217" description="HEAT repeat domain-containing protein" evidence="1">
    <location>
        <begin position="25"/>
        <end position="291"/>
    </location>
</feature>
<reference evidence="2 3" key="1">
    <citation type="submission" date="2019-02" db="EMBL/GenBank/DDBJ databases">
        <title>Deep-cultivation of Planctomycetes and their phenomic and genomic characterization uncovers novel biology.</title>
        <authorList>
            <person name="Wiegand S."/>
            <person name="Jogler M."/>
            <person name="Boedeker C."/>
            <person name="Pinto D."/>
            <person name="Vollmers J."/>
            <person name="Rivas-Marin E."/>
            <person name="Kohn T."/>
            <person name="Peeters S.H."/>
            <person name="Heuer A."/>
            <person name="Rast P."/>
            <person name="Oberbeckmann S."/>
            <person name="Bunk B."/>
            <person name="Jeske O."/>
            <person name="Meyerdierks A."/>
            <person name="Storesund J.E."/>
            <person name="Kallscheuer N."/>
            <person name="Luecker S."/>
            <person name="Lage O.M."/>
            <person name="Pohl T."/>
            <person name="Merkel B.J."/>
            <person name="Hornburger P."/>
            <person name="Mueller R.-W."/>
            <person name="Bruemmer F."/>
            <person name="Labrenz M."/>
            <person name="Spormann A.M."/>
            <person name="Op den Camp H."/>
            <person name="Overmann J."/>
            <person name="Amann R."/>
            <person name="Jetten M.S.M."/>
            <person name="Mascher T."/>
            <person name="Medema M.H."/>
            <person name="Devos D.P."/>
            <person name="Kaster A.-K."/>
            <person name="Ovreas L."/>
            <person name="Rohde M."/>
            <person name="Galperin M.Y."/>
            <person name="Jogler C."/>
        </authorList>
    </citation>
    <scope>NUCLEOTIDE SEQUENCE [LARGE SCALE GENOMIC DNA]</scope>
    <source>
        <strain evidence="2 3">HG66A1</strain>
    </source>
</reference>
<dbReference type="SUPFAM" id="SSF48371">
    <property type="entry name" value="ARM repeat"/>
    <property type="match status" value="1"/>
</dbReference>
<evidence type="ECO:0008006" key="4">
    <source>
        <dbReference type="Google" id="ProtNLM"/>
    </source>
</evidence>
<evidence type="ECO:0000313" key="2">
    <source>
        <dbReference type="EMBL" id="QDT24018.1"/>
    </source>
</evidence>
<organism evidence="2 3">
    <name type="scientific">Gimesia chilikensis</name>
    <dbReference type="NCBI Taxonomy" id="2605989"/>
    <lineage>
        <taxon>Bacteria</taxon>
        <taxon>Pseudomonadati</taxon>
        <taxon>Planctomycetota</taxon>
        <taxon>Planctomycetia</taxon>
        <taxon>Planctomycetales</taxon>
        <taxon>Planctomycetaceae</taxon>
        <taxon>Gimesia</taxon>
    </lineage>
</organism>
<dbReference type="InterPro" id="IPR011989">
    <property type="entry name" value="ARM-like"/>
</dbReference>
<sequence precursor="true">MRVKFLSWGGCLLLLSCLTGPVWALGMEDFGNKPLNAGNFQEWPGIMPVVNDTHRVYHYWVNGSEACFYQGDTAAVNAALKHFAATPEKVHEVVLLPGPAEINSFMKDKTFKFNWKLQMVGGIAKHMASWDQGEQIWNEHPILTIYIGGEIQFDQLQIPKGVVVLEQADLEKRYARALSSTDRTVRGWSTGYLATVNRYSESNMNAIAKLLKDEQNWVRLNAAGALATYGWQAKPLLPALREALQTEDEQLKTRVKQTIERIEQAPDESAAAKARQAKLDQIHEYCAGLKK</sequence>
<feature type="signal peptide" evidence="1">
    <location>
        <begin position="1"/>
        <end position="24"/>
    </location>
</feature>
<keyword evidence="1" id="KW-0732">Signal</keyword>
<evidence type="ECO:0000256" key="1">
    <source>
        <dbReference type="SAM" id="SignalP"/>
    </source>
</evidence>
<dbReference type="Pfam" id="PF13646">
    <property type="entry name" value="HEAT_2"/>
    <property type="match status" value="1"/>
</dbReference>
<protein>
    <recommendedName>
        <fullName evidence="4">HEAT repeat domain-containing protein</fullName>
    </recommendedName>
</protein>
<accession>A0A517PXB3</accession>
<dbReference type="Gene3D" id="1.25.10.10">
    <property type="entry name" value="Leucine-rich Repeat Variant"/>
    <property type="match status" value="1"/>
</dbReference>
<dbReference type="RefSeq" id="WP_145192289.1">
    <property type="nucleotide sequence ID" value="NZ_CP036266.1"/>
</dbReference>
<gene>
    <name evidence="2" type="ORF">HG66A1_58440</name>
</gene>
<dbReference type="InterPro" id="IPR016024">
    <property type="entry name" value="ARM-type_fold"/>
</dbReference>
<dbReference type="PROSITE" id="PS51257">
    <property type="entry name" value="PROKAR_LIPOPROTEIN"/>
    <property type="match status" value="1"/>
</dbReference>
<dbReference type="Proteomes" id="UP000320421">
    <property type="component" value="Chromosome"/>
</dbReference>
<dbReference type="OrthoDB" id="272387at2"/>